<reference evidence="1 2" key="2">
    <citation type="submission" date="2018-10" db="EMBL/GenBank/DDBJ databases">
        <authorList>
            <consortium name="Pathogen Informatics"/>
        </authorList>
    </citation>
    <scope>NUCLEOTIDE SEQUENCE [LARGE SCALE GENOMIC DNA]</scope>
</reference>
<dbReference type="WBParaSite" id="EVEC_0000328001-mRNA-1">
    <property type="protein sequence ID" value="EVEC_0000328001-mRNA-1"/>
    <property type="gene ID" value="EVEC_0000328001"/>
</dbReference>
<reference evidence="3" key="1">
    <citation type="submission" date="2017-02" db="UniProtKB">
        <authorList>
            <consortium name="WormBaseParasite"/>
        </authorList>
    </citation>
    <scope>IDENTIFICATION</scope>
</reference>
<dbReference type="AlphaFoldDB" id="A0A0N4V053"/>
<keyword evidence="2" id="KW-1185">Reference proteome</keyword>
<evidence type="ECO:0000313" key="3">
    <source>
        <dbReference type="WBParaSite" id="EVEC_0000328001-mRNA-1"/>
    </source>
</evidence>
<dbReference type="Proteomes" id="UP000274131">
    <property type="component" value="Unassembled WGS sequence"/>
</dbReference>
<evidence type="ECO:0000313" key="1">
    <source>
        <dbReference type="EMBL" id="VDD87845.1"/>
    </source>
</evidence>
<protein>
    <submittedName>
        <fullName evidence="3">Col_cuticle_N domain-containing protein</fullName>
    </submittedName>
</protein>
<sequence length="103" mass="10976">MKSAIKKCIGNRRKLAVAVAVAVAIAVAVAVAVAAVAADAVTIAVDVAGTPMNPKTSGLHSVKLELCQRRATTLNRFTESSSKSESQQPCRPLICFTECWWYQ</sequence>
<organism evidence="3">
    <name type="scientific">Enterobius vermicularis</name>
    <name type="common">Human pinworm</name>
    <dbReference type="NCBI Taxonomy" id="51028"/>
    <lineage>
        <taxon>Eukaryota</taxon>
        <taxon>Metazoa</taxon>
        <taxon>Ecdysozoa</taxon>
        <taxon>Nematoda</taxon>
        <taxon>Chromadorea</taxon>
        <taxon>Rhabditida</taxon>
        <taxon>Spirurina</taxon>
        <taxon>Oxyuridomorpha</taxon>
        <taxon>Oxyuroidea</taxon>
        <taxon>Oxyuridae</taxon>
        <taxon>Enterobius</taxon>
    </lineage>
</organism>
<accession>A0A0N4V053</accession>
<dbReference type="EMBL" id="UXUI01007485">
    <property type="protein sequence ID" value="VDD87845.1"/>
    <property type="molecule type" value="Genomic_DNA"/>
</dbReference>
<proteinExistence type="predicted"/>
<gene>
    <name evidence="1" type="ORF">EVEC_LOCUS2988</name>
</gene>
<name>A0A0N4V053_ENTVE</name>
<evidence type="ECO:0000313" key="2">
    <source>
        <dbReference type="Proteomes" id="UP000274131"/>
    </source>
</evidence>